<comment type="caution">
    <text evidence="1">The sequence shown here is derived from an EMBL/GenBank/DDBJ whole genome shotgun (WGS) entry which is preliminary data.</text>
</comment>
<protein>
    <submittedName>
        <fullName evidence="1">Uncharacterized protein</fullName>
    </submittedName>
</protein>
<organism evidence="1 2">
    <name type="scientific">Trichonephila clavata</name>
    <name type="common">Joro spider</name>
    <name type="synonym">Nephila clavata</name>
    <dbReference type="NCBI Taxonomy" id="2740835"/>
    <lineage>
        <taxon>Eukaryota</taxon>
        <taxon>Metazoa</taxon>
        <taxon>Ecdysozoa</taxon>
        <taxon>Arthropoda</taxon>
        <taxon>Chelicerata</taxon>
        <taxon>Arachnida</taxon>
        <taxon>Araneae</taxon>
        <taxon>Araneomorphae</taxon>
        <taxon>Entelegynae</taxon>
        <taxon>Araneoidea</taxon>
        <taxon>Nephilidae</taxon>
        <taxon>Trichonephila</taxon>
    </lineage>
</organism>
<sequence length="106" mass="12313">MQRVQEDVEAGKALHPEEDQRQKVWQGIILKGLRILSEAEWIQEERKDRSQRLPGENSTLDPTTYAAEQTSGCRGFHPQRRDVLCLTVFKRESAKEPPVWNSREVI</sequence>
<gene>
    <name evidence="1" type="ORF">TNCT_220371</name>
</gene>
<keyword evidence="2" id="KW-1185">Reference proteome</keyword>
<dbReference type="Proteomes" id="UP000887116">
    <property type="component" value="Unassembled WGS sequence"/>
</dbReference>
<evidence type="ECO:0000313" key="2">
    <source>
        <dbReference type="Proteomes" id="UP000887116"/>
    </source>
</evidence>
<accession>A0A8X6KKW6</accession>
<dbReference type="EMBL" id="BMAO01021745">
    <property type="protein sequence ID" value="GFQ77134.1"/>
    <property type="molecule type" value="Genomic_DNA"/>
</dbReference>
<proteinExistence type="predicted"/>
<reference evidence="1" key="1">
    <citation type="submission" date="2020-07" db="EMBL/GenBank/DDBJ databases">
        <title>Multicomponent nature underlies the extraordinary mechanical properties of spider dragline silk.</title>
        <authorList>
            <person name="Kono N."/>
            <person name="Nakamura H."/>
            <person name="Mori M."/>
            <person name="Yoshida Y."/>
            <person name="Ohtoshi R."/>
            <person name="Malay A.D."/>
            <person name="Moran D.A.P."/>
            <person name="Tomita M."/>
            <person name="Numata K."/>
            <person name="Arakawa K."/>
        </authorList>
    </citation>
    <scope>NUCLEOTIDE SEQUENCE</scope>
</reference>
<evidence type="ECO:0000313" key="1">
    <source>
        <dbReference type="EMBL" id="GFQ77134.1"/>
    </source>
</evidence>
<name>A0A8X6KKW6_TRICU</name>
<dbReference type="AlphaFoldDB" id="A0A8X6KKW6"/>